<dbReference type="RefSeq" id="WP_405281537.1">
    <property type="nucleotide sequence ID" value="NZ_CP144380.1"/>
</dbReference>
<dbReference type="Proteomes" id="UP001484239">
    <property type="component" value="Unassembled WGS sequence"/>
</dbReference>
<protein>
    <submittedName>
        <fullName evidence="2">Type II secretion system protein</fullName>
    </submittedName>
</protein>
<feature type="transmembrane region" description="Helical" evidence="1">
    <location>
        <begin position="12"/>
        <end position="34"/>
    </location>
</feature>
<proteinExistence type="predicted"/>
<keyword evidence="1" id="KW-0472">Membrane</keyword>
<dbReference type="InterPro" id="IPR012902">
    <property type="entry name" value="N_methyl_site"/>
</dbReference>
<gene>
    <name evidence="2" type="ORF">WI372_11270</name>
</gene>
<accession>A0ABU9EDH8</accession>
<keyword evidence="3" id="KW-1185">Reference proteome</keyword>
<dbReference type="SUPFAM" id="SSF54523">
    <property type="entry name" value="Pili subunits"/>
    <property type="match status" value="1"/>
</dbReference>
<dbReference type="EMBL" id="JBBHLI010000006">
    <property type="protein sequence ID" value="MEK9501560.1"/>
    <property type="molecule type" value="Genomic_DNA"/>
</dbReference>
<reference evidence="2 3" key="1">
    <citation type="submission" date="2024-02" db="EMBL/GenBank/DDBJ databases">
        <title>A novel Gemmatimonadota bacterium.</title>
        <authorList>
            <person name="Du Z.-J."/>
            <person name="Ye Y.-Q."/>
        </authorList>
    </citation>
    <scope>NUCLEOTIDE SEQUENCE [LARGE SCALE GENOMIC DNA]</scope>
    <source>
        <strain evidence="2 3">DH-20</strain>
    </source>
</reference>
<evidence type="ECO:0000256" key="1">
    <source>
        <dbReference type="SAM" id="Phobius"/>
    </source>
</evidence>
<sequence>MTHKPTASRGMTLVELLIVIMVFGIVVAAALSFMTQQNAAFTDGSNRLGALRNLRYAVGALETDLTTAGTNVPAGQPSVVFAGDDVFAFTADYTSNVTSDVSAVYVDPSAPAGLVAAPRSGVTIPTTGWSWPDTTYEQSGVNSPAELIMFWFAPDSTTDRTDDYRLYRQVNSGSPELVARSLLRDSVKPFFQYNRKTFDNTGASFLTPIPDSLLPLRHSVKIHGTAADTGHFAVIDSIKTVRINVAAYNLREADSGGSAEATLNRLVDLPNTGFGVLLTCGDEPILGASPAAAYEAQPDGEPAIRINWNAATDESSGEGDVIRYVLWRSINGADWGDPFLSIPAGEAFYTFLDTSIAEGQSVRYALAAQDCTPSLSPRTFSGTIAVPVTP</sequence>
<keyword evidence="1" id="KW-1133">Transmembrane helix</keyword>
<dbReference type="InterPro" id="IPR045584">
    <property type="entry name" value="Pilin-like"/>
</dbReference>
<dbReference type="PROSITE" id="PS00409">
    <property type="entry name" value="PROKAR_NTER_METHYL"/>
    <property type="match status" value="1"/>
</dbReference>
<organism evidence="2 3">
    <name type="scientific">Gaopeijia maritima</name>
    <dbReference type="NCBI Taxonomy" id="3119007"/>
    <lineage>
        <taxon>Bacteria</taxon>
        <taxon>Pseudomonadati</taxon>
        <taxon>Gemmatimonadota</taxon>
        <taxon>Longimicrobiia</taxon>
        <taxon>Gaopeijiales</taxon>
        <taxon>Gaopeijiaceae</taxon>
        <taxon>Gaopeijia</taxon>
    </lineage>
</organism>
<comment type="caution">
    <text evidence="2">The sequence shown here is derived from an EMBL/GenBank/DDBJ whole genome shotgun (WGS) entry which is preliminary data.</text>
</comment>
<evidence type="ECO:0000313" key="2">
    <source>
        <dbReference type="EMBL" id="MEK9501560.1"/>
    </source>
</evidence>
<evidence type="ECO:0000313" key="3">
    <source>
        <dbReference type="Proteomes" id="UP001484239"/>
    </source>
</evidence>
<name>A0ABU9EDH8_9BACT</name>
<dbReference type="Pfam" id="PF07963">
    <property type="entry name" value="N_methyl"/>
    <property type="match status" value="1"/>
</dbReference>
<keyword evidence="1" id="KW-0812">Transmembrane</keyword>
<dbReference type="NCBIfam" id="TIGR02532">
    <property type="entry name" value="IV_pilin_GFxxxE"/>
    <property type="match status" value="1"/>
</dbReference>